<dbReference type="AlphaFoldDB" id="A0A8J5W1H5"/>
<sequence>MSPSRWAQGRRHQHWLALGAEFSSSATARLCGLNSTLVNRVGHTQKITWSYLINALSDPVNIQVVSSLHWHMTWEESKPLSALLVNGFELVVL</sequence>
<reference evidence="1" key="2">
    <citation type="submission" date="2021-02" db="EMBL/GenBank/DDBJ databases">
        <authorList>
            <person name="Kimball J.A."/>
            <person name="Haas M.W."/>
            <person name="Macchietto M."/>
            <person name="Kono T."/>
            <person name="Duquette J."/>
            <person name="Shao M."/>
        </authorList>
    </citation>
    <scope>NUCLEOTIDE SEQUENCE</scope>
    <source>
        <tissue evidence="1">Fresh leaf tissue</tissue>
    </source>
</reference>
<comment type="caution">
    <text evidence="1">The sequence shown here is derived from an EMBL/GenBank/DDBJ whole genome shotgun (WGS) entry which is preliminary data.</text>
</comment>
<proteinExistence type="predicted"/>
<organism evidence="1 2">
    <name type="scientific">Zizania palustris</name>
    <name type="common">Northern wild rice</name>
    <dbReference type="NCBI Taxonomy" id="103762"/>
    <lineage>
        <taxon>Eukaryota</taxon>
        <taxon>Viridiplantae</taxon>
        <taxon>Streptophyta</taxon>
        <taxon>Embryophyta</taxon>
        <taxon>Tracheophyta</taxon>
        <taxon>Spermatophyta</taxon>
        <taxon>Magnoliopsida</taxon>
        <taxon>Liliopsida</taxon>
        <taxon>Poales</taxon>
        <taxon>Poaceae</taxon>
        <taxon>BOP clade</taxon>
        <taxon>Oryzoideae</taxon>
        <taxon>Oryzeae</taxon>
        <taxon>Zizaniinae</taxon>
        <taxon>Zizania</taxon>
    </lineage>
</organism>
<name>A0A8J5W1H5_ZIZPA</name>
<dbReference type="EMBL" id="JAAALK010000283">
    <property type="protein sequence ID" value="KAG8070278.1"/>
    <property type="molecule type" value="Genomic_DNA"/>
</dbReference>
<accession>A0A8J5W1H5</accession>
<protein>
    <submittedName>
        <fullName evidence="1">Uncharacterized protein</fullName>
    </submittedName>
</protein>
<evidence type="ECO:0000313" key="2">
    <source>
        <dbReference type="Proteomes" id="UP000729402"/>
    </source>
</evidence>
<reference evidence="1" key="1">
    <citation type="journal article" date="2021" name="bioRxiv">
        <title>Whole Genome Assembly and Annotation of Northern Wild Rice, Zizania palustris L., Supports a Whole Genome Duplication in the Zizania Genus.</title>
        <authorList>
            <person name="Haas M."/>
            <person name="Kono T."/>
            <person name="Macchietto M."/>
            <person name="Millas R."/>
            <person name="McGilp L."/>
            <person name="Shao M."/>
            <person name="Duquette J."/>
            <person name="Hirsch C.N."/>
            <person name="Kimball J."/>
        </authorList>
    </citation>
    <scope>NUCLEOTIDE SEQUENCE</scope>
    <source>
        <tissue evidence="1">Fresh leaf tissue</tissue>
    </source>
</reference>
<gene>
    <name evidence="1" type="ORF">GUJ93_ZPchr0006g45765</name>
</gene>
<evidence type="ECO:0000313" key="1">
    <source>
        <dbReference type="EMBL" id="KAG8070278.1"/>
    </source>
</evidence>
<keyword evidence="2" id="KW-1185">Reference proteome</keyword>
<dbReference type="Proteomes" id="UP000729402">
    <property type="component" value="Unassembled WGS sequence"/>
</dbReference>